<gene>
    <name evidence="1" type="ORF">NCTC11460_00138</name>
</gene>
<dbReference type="RefSeq" id="WP_019595499.1">
    <property type="nucleotide sequence ID" value="NZ_FOVA01000014.1"/>
</dbReference>
<name>A0A379CCS7_9FIRM</name>
<evidence type="ECO:0008006" key="3">
    <source>
        <dbReference type="Google" id="ProtNLM"/>
    </source>
</evidence>
<organism evidence="1 2">
    <name type="scientific">Peptostreptococcus anaerobius</name>
    <dbReference type="NCBI Taxonomy" id="1261"/>
    <lineage>
        <taxon>Bacteria</taxon>
        <taxon>Bacillati</taxon>
        <taxon>Bacillota</taxon>
        <taxon>Clostridia</taxon>
        <taxon>Peptostreptococcales</taxon>
        <taxon>Peptostreptococcaceae</taxon>
        <taxon>Peptostreptococcus</taxon>
    </lineage>
</organism>
<evidence type="ECO:0000313" key="1">
    <source>
        <dbReference type="EMBL" id="SUB60242.1"/>
    </source>
</evidence>
<sequence length="185" mass="21324">MDLVQQPITICKEPVEKAWKNRHSDKRQFKKYKNLGYDGVKSFDDFQKIKYNDTKEWDIVKGYTGIVQKGEISPLVKYSNFKKHHNELEDKLIGIKTTDEVEIKRVSYHFTGRAIGTHDWANSNNSKEIMKRLNHKHVPNKGIIKCIENGDLVHTRINSATYRIIGVCDITINPVTGGLVQCNPK</sequence>
<protein>
    <recommendedName>
        <fullName evidence="3">Bacterial EndoU nuclease domain-containing protein</fullName>
    </recommendedName>
</protein>
<reference evidence="1 2" key="1">
    <citation type="submission" date="2018-06" db="EMBL/GenBank/DDBJ databases">
        <authorList>
            <consortium name="Pathogen Informatics"/>
            <person name="Doyle S."/>
        </authorList>
    </citation>
    <scope>NUCLEOTIDE SEQUENCE [LARGE SCALE GENOMIC DNA]</scope>
    <source>
        <strain evidence="1 2">NCTC11460</strain>
    </source>
</reference>
<dbReference type="Proteomes" id="UP000255101">
    <property type="component" value="Unassembled WGS sequence"/>
</dbReference>
<proteinExistence type="predicted"/>
<evidence type="ECO:0000313" key="2">
    <source>
        <dbReference type="Proteomes" id="UP000255101"/>
    </source>
</evidence>
<dbReference type="EMBL" id="UGTB01000004">
    <property type="protein sequence ID" value="SUB60242.1"/>
    <property type="molecule type" value="Genomic_DNA"/>
</dbReference>
<dbReference type="AlphaFoldDB" id="A0A379CCS7"/>
<accession>A0A379CCS7</accession>